<dbReference type="EMBL" id="JANKHO010000461">
    <property type="protein sequence ID" value="KAJ3509640.1"/>
    <property type="molecule type" value="Genomic_DNA"/>
</dbReference>
<evidence type="ECO:0008006" key="6">
    <source>
        <dbReference type="Google" id="ProtNLM"/>
    </source>
</evidence>
<feature type="region of interest" description="Disordered" evidence="1">
    <location>
        <begin position="291"/>
        <end position="357"/>
    </location>
</feature>
<evidence type="ECO:0000256" key="2">
    <source>
        <dbReference type="SAM" id="Phobius"/>
    </source>
</evidence>
<dbReference type="InterPro" id="IPR008972">
    <property type="entry name" value="Cupredoxin"/>
</dbReference>
<gene>
    <name evidence="4" type="ORF">NLJ89_g5112</name>
</gene>
<dbReference type="AlphaFoldDB" id="A0A9W8MVX1"/>
<feature type="compositionally biased region" description="Low complexity" evidence="1">
    <location>
        <begin position="384"/>
        <end position="412"/>
    </location>
</feature>
<dbReference type="PANTHER" id="PTHR34883">
    <property type="entry name" value="SERINE-RICH PROTEIN, PUTATIVE-RELATED-RELATED"/>
    <property type="match status" value="1"/>
</dbReference>
<dbReference type="InterPro" id="IPR052953">
    <property type="entry name" value="Ser-rich/MCO-related"/>
</dbReference>
<feature type="signal peptide" evidence="3">
    <location>
        <begin position="1"/>
        <end position="22"/>
    </location>
</feature>
<keyword evidence="2" id="KW-0472">Membrane</keyword>
<dbReference type="CDD" id="cd00920">
    <property type="entry name" value="Cupredoxin"/>
    <property type="match status" value="1"/>
</dbReference>
<name>A0A9W8MVX1_9AGAR</name>
<keyword evidence="2" id="KW-0812">Transmembrane</keyword>
<dbReference type="SUPFAM" id="SSF49503">
    <property type="entry name" value="Cupredoxins"/>
    <property type="match status" value="1"/>
</dbReference>
<evidence type="ECO:0000313" key="4">
    <source>
        <dbReference type="EMBL" id="KAJ3509640.1"/>
    </source>
</evidence>
<reference evidence="4" key="1">
    <citation type="submission" date="2022-07" db="EMBL/GenBank/DDBJ databases">
        <title>Genome Sequence of Agrocybe chaxingu.</title>
        <authorList>
            <person name="Buettner E."/>
        </authorList>
    </citation>
    <scope>NUCLEOTIDE SEQUENCE</scope>
    <source>
        <strain evidence="4">MP-N11</strain>
    </source>
</reference>
<dbReference type="OrthoDB" id="1921208at2759"/>
<evidence type="ECO:0000256" key="1">
    <source>
        <dbReference type="SAM" id="MobiDB-lite"/>
    </source>
</evidence>
<keyword evidence="5" id="KW-1185">Reference proteome</keyword>
<feature type="chain" id="PRO_5040779458" description="Extracellular serine-rich protein" evidence="3">
    <location>
        <begin position="23"/>
        <end position="456"/>
    </location>
</feature>
<keyword evidence="3" id="KW-0732">Signal</keyword>
<evidence type="ECO:0000313" key="5">
    <source>
        <dbReference type="Proteomes" id="UP001148786"/>
    </source>
</evidence>
<feature type="transmembrane region" description="Helical" evidence="2">
    <location>
        <begin position="207"/>
        <end position="232"/>
    </location>
</feature>
<comment type="caution">
    <text evidence="4">The sequence shown here is derived from an EMBL/GenBank/DDBJ whole genome shotgun (WGS) entry which is preliminary data.</text>
</comment>
<evidence type="ECO:0000256" key="3">
    <source>
        <dbReference type="SAM" id="SignalP"/>
    </source>
</evidence>
<dbReference type="Proteomes" id="UP001148786">
    <property type="component" value="Unassembled WGS sequence"/>
</dbReference>
<organism evidence="4 5">
    <name type="scientific">Agrocybe chaxingu</name>
    <dbReference type="NCBI Taxonomy" id="84603"/>
    <lineage>
        <taxon>Eukaryota</taxon>
        <taxon>Fungi</taxon>
        <taxon>Dikarya</taxon>
        <taxon>Basidiomycota</taxon>
        <taxon>Agaricomycotina</taxon>
        <taxon>Agaricomycetes</taxon>
        <taxon>Agaricomycetidae</taxon>
        <taxon>Agaricales</taxon>
        <taxon>Agaricineae</taxon>
        <taxon>Strophariaceae</taxon>
        <taxon>Agrocybe</taxon>
    </lineage>
</organism>
<dbReference type="Gene3D" id="2.60.40.420">
    <property type="entry name" value="Cupredoxins - blue copper proteins"/>
    <property type="match status" value="1"/>
</dbReference>
<feature type="region of interest" description="Disordered" evidence="1">
    <location>
        <begin position="381"/>
        <end position="456"/>
    </location>
</feature>
<dbReference type="PANTHER" id="PTHR34883:SF15">
    <property type="entry name" value="EXTRACELLULAR SERINE-RICH PROTEIN"/>
    <property type="match status" value="1"/>
</dbReference>
<protein>
    <recommendedName>
        <fullName evidence="6">Extracellular serine-rich protein</fullName>
    </recommendedName>
</protein>
<proteinExistence type="predicted"/>
<feature type="compositionally biased region" description="Low complexity" evidence="1">
    <location>
        <begin position="337"/>
        <end position="351"/>
    </location>
</feature>
<sequence>MIVSRTRVLHVIAATALVAVNGQTTHTVTVGVAGSFFDPPTLSAGLNDTVTFVFGGDVHTVTQSTFQNPCSPLPGGFNSGLAGRGISNGLAPTWDLRITDILRPIWFLCEATRPSSHCAAGMVGSINPPNQTMYNRFVSAAKQVSAHLLCRSHRPGRFATNAPAVPTTSVPFTPSQAPSATPVSTETSLSTALPTTNASASVSTRNLGAIVGGAVGGILALLLIAAGLCWLYQVRRYSNGNNHRRNLESPEPFDTREHGRNTLYFRSANSPIRSPSEVSTAKHEMLDAACSYENVPSSPPPAPQAVSSNPTRSPVRFVHHKTSYTNLSPSMERKPSASDILSPALSSPSASYDQHTSTQMNIQTLANEVAAALMKSPSLGNLHQKQQFQQPQQQTADMKSGTSSSSGSRTGGQRPLHVANAGEVDRDYLPEAAMPPPAYRTAMGSPLHQVSFDKER</sequence>
<accession>A0A9W8MVX1</accession>
<keyword evidence="2" id="KW-1133">Transmembrane helix</keyword>